<protein>
    <recommendedName>
        <fullName evidence="8">MADS-box domain-containing protein</fullName>
    </recommendedName>
</protein>
<keyword evidence="2" id="KW-0805">Transcription regulation</keyword>
<dbReference type="GO" id="GO:0046983">
    <property type="term" value="F:protein dimerization activity"/>
    <property type="evidence" value="ECO:0007669"/>
    <property type="project" value="InterPro"/>
</dbReference>
<dbReference type="SMART" id="SM00432">
    <property type="entry name" value="MADS"/>
    <property type="match status" value="1"/>
</dbReference>
<evidence type="ECO:0000256" key="4">
    <source>
        <dbReference type="ARBA" id="ARBA00023163"/>
    </source>
</evidence>
<evidence type="ECO:0000259" key="8">
    <source>
        <dbReference type="PROSITE" id="PS50066"/>
    </source>
</evidence>
<feature type="domain" description="MADS-box" evidence="8">
    <location>
        <begin position="47"/>
        <end position="107"/>
    </location>
</feature>
<dbReference type="Proteomes" id="UP001058974">
    <property type="component" value="Chromosome 6"/>
</dbReference>
<dbReference type="FunFam" id="3.40.1810.10:FF:000006">
    <property type="entry name" value="Agamous-like MADS-box protein AGL62"/>
    <property type="match status" value="1"/>
</dbReference>
<reference evidence="9 10" key="1">
    <citation type="journal article" date="2022" name="Nat. Genet.">
        <title>Improved pea reference genome and pan-genome highlight genomic features and evolutionary characteristics.</title>
        <authorList>
            <person name="Yang T."/>
            <person name="Liu R."/>
            <person name="Luo Y."/>
            <person name="Hu S."/>
            <person name="Wang D."/>
            <person name="Wang C."/>
            <person name="Pandey M.K."/>
            <person name="Ge S."/>
            <person name="Xu Q."/>
            <person name="Li N."/>
            <person name="Li G."/>
            <person name="Huang Y."/>
            <person name="Saxena R.K."/>
            <person name="Ji Y."/>
            <person name="Li M."/>
            <person name="Yan X."/>
            <person name="He Y."/>
            <person name="Liu Y."/>
            <person name="Wang X."/>
            <person name="Xiang C."/>
            <person name="Varshney R.K."/>
            <person name="Ding H."/>
            <person name="Gao S."/>
            <person name="Zong X."/>
        </authorList>
    </citation>
    <scope>NUCLEOTIDE SEQUENCE [LARGE SCALE GENOMIC DNA]</scope>
    <source>
        <strain evidence="9 10">cv. Zhongwan 6</strain>
    </source>
</reference>
<evidence type="ECO:0000256" key="6">
    <source>
        <dbReference type="SAM" id="MobiDB-lite"/>
    </source>
</evidence>
<dbReference type="PANTHER" id="PTHR11945">
    <property type="entry name" value="MADS BOX PROTEIN"/>
    <property type="match status" value="1"/>
</dbReference>
<evidence type="ECO:0000256" key="2">
    <source>
        <dbReference type="ARBA" id="ARBA00023015"/>
    </source>
</evidence>
<evidence type="ECO:0000313" key="10">
    <source>
        <dbReference type="Proteomes" id="UP001058974"/>
    </source>
</evidence>
<evidence type="ECO:0000313" key="9">
    <source>
        <dbReference type="EMBL" id="KAI5401258.1"/>
    </source>
</evidence>
<proteinExistence type="predicted"/>
<dbReference type="InterPro" id="IPR036879">
    <property type="entry name" value="TF_MADSbox_sf"/>
</dbReference>
<dbReference type="PRINTS" id="PR00404">
    <property type="entry name" value="MADSDOMAIN"/>
</dbReference>
<dbReference type="GO" id="GO:0045944">
    <property type="term" value="P:positive regulation of transcription by RNA polymerase II"/>
    <property type="evidence" value="ECO:0007669"/>
    <property type="project" value="InterPro"/>
</dbReference>
<dbReference type="PANTHER" id="PTHR11945:SF818">
    <property type="entry name" value="AGAMOUS-LIKE MADS-BOX PROTEIN AGL62"/>
    <property type="match status" value="1"/>
</dbReference>
<keyword evidence="5" id="KW-0539">Nucleus</keyword>
<dbReference type="GO" id="GO:0000981">
    <property type="term" value="F:DNA-binding transcription factor activity, RNA polymerase II-specific"/>
    <property type="evidence" value="ECO:0007669"/>
    <property type="project" value="TreeGrafter"/>
</dbReference>
<organism evidence="9 10">
    <name type="scientific">Pisum sativum</name>
    <name type="common">Garden pea</name>
    <name type="synonym">Lathyrus oleraceus</name>
    <dbReference type="NCBI Taxonomy" id="3888"/>
    <lineage>
        <taxon>Eukaryota</taxon>
        <taxon>Viridiplantae</taxon>
        <taxon>Streptophyta</taxon>
        <taxon>Embryophyta</taxon>
        <taxon>Tracheophyta</taxon>
        <taxon>Spermatophyta</taxon>
        <taxon>Magnoliopsida</taxon>
        <taxon>eudicotyledons</taxon>
        <taxon>Gunneridae</taxon>
        <taxon>Pentapetalae</taxon>
        <taxon>rosids</taxon>
        <taxon>fabids</taxon>
        <taxon>Fabales</taxon>
        <taxon>Fabaceae</taxon>
        <taxon>Papilionoideae</taxon>
        <taxon>50 kb inversion clade</taxon>
        <taxon>NPAAA clade</taxon>
        <taxon>Hologalegina</taxon>
        <taxon>IRL clade</taxon>
        <taxon>Fabeae</taxon>
        <taxon>Lathyrus</taxon>
    </lineage>
</organism>
<feature type="chain" id="PRO_5039719600" description="MADS-box domain-containing protein" evidence="7">
    <location>
        <begin position="18"/>
        <end position="274"/>
    </location>
</feature>
<dbReference type="Gene3D" id="6.10.140.920">
    <property type="match status" value="1"/>
</dbReference>
<feature type="region of interest" description="Disordered" evidence="6">
    <location>
        <begin position="35"/>
        <end position="55"/>
    </location>
</feature>
<keyword evidence="10" id="KW-1185">Reference proteome</keyword>
<evidence type="ECO:0000256" key="3">
    <source>
        <dbReference type="ARBA" id="ARBA00023125"/>
    </source>
</evidence>
<keyword evidence="7" id="KW-0732">Signal</keyword>
<dbReference type="InterPro" id="IPR002100">
    <property type="entry name" value="TF_MADSbox"/>
</dbReference>
<dbReference type="Gramene" id="Psat06G0592400-T1">
    <property type="protein sequence ID" value="KAI5401258.1"/>
    <property type="gene ID" value="KIW84_065924"/>
</dbReference>
<dbReference type="GO" id="GO:0000978">
    <property type="term" value="F:RNA polymerase II cis-regulatory region sequence-specific DNA binding"/>
    <property type="evidence" value="ECO:0007669"/>
    <property type="project" value="TreeGrafter"/>
</dbReference>
<dbReference type="Gene3D" id="3.40.1810.10">
    <property type="entry name" value="Transcription factor, MADS-box"/>
    <property type="match status" value="1"/>
</dbReference>
<feature type="signal peptide" evidence="7">
    <location>
        <begin position="1"/>
        <end position="17"/>
    </location>
</feature>
<dbReference type="EMBL" id="JAMSHJ010000006">
    <property type="protein sequence ID" value="KAI5401258.1"/>
    <property type="molecule type" value="Genomic_DNA"/>
</dbReference>
<gene>
    <name evidence="9" type="ORF">KIW84_065924</name>
</gene>
<dbReference type="CDD" id="cd00265">
    <property type="entry name" value="MADS_MEF2_like"/>
    <property type="match status" value="1"/>
</dbReference>
<dbReference type="GO" id="GO:0005634">
    <property type="term" value="C:nucleus"/>
    <property type="evidence" value="ECO:0007669"/>
    <property type="project" value="UniProtKB-SubCell"/>
</dbReference>
<keyword evidence="4" id="KW-0804">Transcription</keyword>
<evidence type="ECO:0000256" key="7">
    <source>
        <dbReference type="SAM" id="SignalP"/>
    </source>
</evidence>
<keyword evidence="3" id="KW-0238">DNA-binding</keyword>
<name>A0A9D5AAZ4_PEA</name>
<dbReference type="SUPFAM" id="SSF55455">
    <property type="entry name" value="SRF-like"/>
    <property type="match status" value="1"/>
</dbReference>
<dbReference type="AlphaFoldDB" id="A0A9D5AAZ4"/>
<sequence>MIIKCLLHTLFLYVIFHVEIKNSAIYSFSFSRTSFHTSSMSSGRKGRGRQKIEMKKMSNESHLQVTFSKRRSGLFKKASELCTLCGIDIALVVFSPNEKVFSFGHPNIYTVINRYLSQIPPQNKNTLQFIEARRSANVRDLNAQLTEFNNKLDAEKKLGDELSRIRKAVEAQFWWACPFDCMNMAQLELLKKALEQLKILVVERADKVLIQDTPSQTLSTFFGNNSSSNIYFHHQQNHEQPQMFQPQHFQSPILQPHLFDGSMMTYDDFINMVL</sequence>
<dbReference type="Pfam" id="PF00319">
    <property type="entry name" value="SRF-TF"/>
    <property type="match status" value="1"/>
</dbReference>
<accession>A0A9D5AAZ4</accession>
<evidence type="ECO:0000256" key="5">
    <source>
        <dbReference type="ARBA" id="ARBA00023242"/>
    </source>
</evidence>
<comment type="caution">
    <text evidence="9">The sequence shown here is derived from an EMBL/GenBank/DDBJ whole genome shotgun (WGS) entry which is preliminary data.</text>
</comment>
<comment type="subcellular location">
    <subcellularLocation>
        <location evidence="1">Nucleus</location>
    </subcellularLocation>
</comment>
<dbReference type="InterPro" id="IPR033896">
    <property type="entry name" value="MEF2-like_N"/>
</dbReference>
<evidence type="ECO:0000256" key="1">
    <source>
        <dbReference type="ARBA" id="ARBA00004123"/>
    </source>
</evidence>
<dbReference type="PROSITE" id="PS50066">
    <property type="entry name" value="MADS_BOX_2"/>
    <property type="match status" value="1"/>
</dbReference>